<comment type="caution">
    <text evidence="3">The sequence shown here is derived from an EMBL/GenBank/DDBJ whole genome shotgun (WGS) entry which is preliminary data.</text>
</comment>
<organism evidence="3 4">
    <name type="scientific">Podospora aff. communis PSN243</name>
    <dbReference type="NCBI Taxonomy" id="3040156"/>
    <lineage>
        <taxon>Eukaryota</taxon>
        <taxon>Fungi</taxon>
        <taxon>Dikarya</taxon>
        <taxon>Ascomycota</taxon>
        <taxon>Pezizomycotina</taxon>
        <taxon>Sordariomycetes</taxon>
        <taxon>Sordariomycetidae</taxon>
        <taxon>Sordariales</taxon>
        <taxon>Podosporaceae</taxon>
        <taxon>Podospora</taxon>
    </lineage>
</organism>
<dbReference type="EMBL" id="MU866048">
    <property type="protein sequence ID" value="KAK4441904.1"/>
    <property type="molecule type" value="Genomic_DNA"/>
</dbReference>
<keyword evidence="2" id="KW-1133">Transmembrane helix</keyword>
<sequence length="655" mass="73177">MADSDFWSDFYNNLATDIAPIITLFGEQPTKQFLSESIYFTDSLTLAILPIGVLTIVVSAIRVSNSGLRSFIGRAQEPEGVAEIELCSSTSDTVCEVWGGSGVTRIFGRPKLLEFVCHRNSGDCHDDDKIPFFTISSTQDLYQRHRNERGDRLERCGDRRPELGKPNLTLNIALQNRSRVWSSSATLCSVILATSWIWFAVWLTRSQGLKSDTSIVSDEAALLALLISGSVVSWIGLTICSHLVNRTTEETHFIRRSGLGSRRRKSNLGDTIFWLQPDLQTIGDQLFGPFAYSQPFKGYTTSLKTGRPAAGILLWTGVVFSILGWALQFFCLRSLHAFVSIYLLGSTFVMATLRALVRARRLDSNKNDLHSPWLARIVQGHELDWQALRIEQFARVGLEQEPPSPEVVPEKRQPDDPWRCDRDHEHSTFCQPERRTIYEESSSPFLSATSSFGLALAGSDSYGPARTGGVNAALRVLHYRSSLARLAHSDFSASRSERWDVEARTVAIQLQQAIQSTANHILSGRLSLCTSFPDEWLAATRLHWTIRCRFAAHSYELFDATSSEAVSITLSRTEAGKKWEVNVDDLEACLGLWFWSLAALRAEADQAYSYPGEYLGFVIDGIGDSRGRRLFSAASRQTPGLACLNSLQQPRQRFP</sequence>
<keyword evidence="2" id="KW-0472">Membrane</keyword>
<feature type="transmembrane region" description="Helical" evidence="2">
    <location>
        <begin position="221"/>
        <end position="244"/>
    </location>
</feature>
<evidence type="ECO:0000313" key="4">
    <source>
        <dbReference type="Proteomes" id="UP001321760"/>
    </source>
</evidence>
<feature type="transmembrane region" description="Helical" evidence="2">
    <location>
        <begin position="336"/>
        <end position="357"/>
    </location>
</feature>
<protein>
    <submittedName>
        <fullName evidence="3">Uncharacterized protein</fullName>
    </submittedName>
</protein>
<feature type="compositionally biased region" description="Basic and acidic residues" evidence="1">
    <location>
        <begin position="408"/>
        <end position="425"/>
    </location>
</feature>
<feature type="transmembrane region" description="Helical" evidence="2">
    <location>
        <begin position="180"/>
        <end position="201"/>
    </location>
</feature>
<feature type="region of interest" description="Disordered" evidence="1">
    <location>
        <begin position="400"/>
        <end position="425"/>
    </location>
</feature>
<keyword evidence="2" id="KW-0812">Transmembrane</keyword>
<keyword evidence="4" id="KW-1185">Reference proteome</keyword>
<accession>A0AAV9FUU2</accession>
<proteinExistence type="predicted"/>
<feature type="transmembrane region" description="Helical" evidence="2">
    <location>
        <begin position="312"/>
        <end position="330"/>
    </location>
</feature>
<reference evidence="3" key="2">
    <citation type="submission" date="2023-05" db="EMBL/GenBank/DDBJ databases">
        <authorList>
            <consortium name="Lawrence Berkeley National Laboratory"/>
            <person name="Steindorff A."/>
            <person name="Hensen N."/>
            <person name="Bonometti L."/>
            <person name="Westerberg I."/>
            <person name="Brannstrom I.O."/>
            <person name="Guillou S."/>
            <person name="Cros-Aarteil S."/>
            <person name="Calhoun S."/>
            <person name="Haridas S."/>
            <person name="Kuo A."/>
            <person name="Mondo S."/>
            <person name="Pangilinan J."/>
            <person name="Riley R."/>
            <person name="Labutti K."/>
            <person name="Andreopoulos B."/>
            <person name="Lipzen A."/>
            <person name="Chen C."/>
            <person name="Yanf M."/>
            <person name="Daum C."/>
            <person name="Ng V."/>
            <person name="Clum A."/>
            <person name="Ohm R."/>
            <person name="Martin F."/>
            <person name="Silar P."/>
            <person name="Natvig D."/>
            <person name="Lalanne C."/>
            <person name="Gautier V."/>
            <person name="Ament-Velasquez S.L."/>
            <person name="Kruys A."/>
            <person name="Hutchinson M.I."/>
            <person name="Powell A.J."/>
            <person name="Barry K."/>
            <person name="Miller A.N."/>
            <person name="Grigoriev I.V."/>
            <person name="Debuchy R."/>
            <person name="Gladieux P."/>
            <person name="Thoren M.H."/>
            <person name="Johannesson H."/>
        </authorList>
    </citation>
    <scope>NUCLEOTIDE SEQUENCE</scope>
    <source>
        <strain evidence="3">PSN243</strain>
    </source>
</reference>
<gene>
    <name evidence="3" type="ORF">QBC34DRAFT_314224</name>
</gene>
<evidence type="ECO:0000313" key="3">
    <source>
        <dbReference type="EMBL" id="KAK4441904.1"/>
    </source>
</evidence>
<evidence type="ECO:0000256" key="2">
    <source>
        <dbReference type="SAM" id="Phobius"/>
    </source>
</evidence>
<feature type="transmembrane region" description="Helical" evidence="2">
    <location>
        <begin position="44"/>
        <end position="64"/>
    </location>
</feature>
<name>A0AAV9FUU2_9PEZI</name>
<dbReference type="Proteomes" id="UP001321760">
    <property type="component" value="Unassembled WGS sequence"/>
</dbReference>
<evidence type="ECO:0000256" key="1">
    <source>
        <dbReference type="SAM" id="MobiDB-lite"/>
    </source>
</evidence>
<dbReference type="AlphaFoldDB" id="A0AAV9FUU2"/>
<reference evidence="3" key="1">
    <citation type="journal article" date="2023" name="Mol. Phylogenet. Evol.">
        <title>Genome-scale phylogeny and comparative genomics of the fungal order Sordariales.</title>
        <authorList>
            <person name="Hensen N."/>
            <person name="Bonometti L."/>
            <person name="Westerberg I."/>
            <person name="Brannstrom I.O."/>
            <person name="Guillou S."/>
            <person name="Cros-Aarteil S."/>
            <person name="Calhoun S."/>
            <person name="Haridas S."/>
            <person name="Kuo A."/>
            <person name="Mondo S."/>
            <person name="Pangilinan J."/>
            <person name="Riley R."/>
            <person name="LaButti K."/>
            <person name="Andreopoulos B."/>
            <person name="Lipzen A."/>
            <person name="Chen C."/>
            <person name="Yan M."/>
            <person name="Daum C."/>
            <person name="Ng V."/>
            <person name="Clum A."/>
            <person name="Steindorff A."/>
            <person name="Ohm R.A."/>
            <person name="Martin F."/>
            <person name="Silar P."/>
            <person name="Natvig D.O."/>
            <person name="Lalanne C."/>
            <person name="Gautier V."/>
            <person name="Ament-Velasquez S.L."/>
            <person name="Kruys A."/>
            <person name="Hutchinson M.I."/>
            <person name="Powell A.J."/>
            <person name="Barry K."/>
            <person name="Miller A.N."/>
            <person name="Grigoriev I.V."/>
            <person name="Debuchy R."/>
            <person name="Gladieux P."/>
            <person name="Hiltunen Thoren M."/>
            <person name="Johannesson H."/>
        </authorList>
    </citation>
    <scope>NUCLEOTIDE SEQUENCE</scope>
    <source>
        <strain evidence="3">PSN243</strain>
    </source>
</reference>